<comment type="caution">
    <text evidence="4">The sequence shown here is derived from an EMBL/GenBank/DDBJ whole genome shotgun (WGS) entry which is preliminary data.</text>
</comment>
<proteinExistence type="predicted"/>
<dbReference type="InterPro" id="IPR023578">
    <property type="entry name" value="Ras_GEF_dom_sf"/>
</dbReference>
<dbReference type="InterPro" id="IPR008937">
    <property type="entry name" value="Ras-like_GEF"/>
</dbReference>
<sequence length="165" mass="19506">MGSYLLPNMTRRRWSRSGRRSEHLDEPREITFSYSLSDIEWYLCSNPDKFEILTFHPVEIVRQLILLEFDLDLYRAVKLSELVNAAWTKKDKHKTSQNYEERLVVVFRMLEVMLVLQELNNFTVVFVVSRAMSSACVHRLKHTFNSVKCSLKNALNEAFDLYSDH</sequence>
<name>A0A9D4SWQ9_RHISA</name>
<dbReference type="AlphaFoldDB" id="A0A9D4SWQ9"/>
<accession>A0A9D4SWQ9</accession>
<dbReference type="PANTHER" id="PTHR23113">
    <property type="entry name" value="GUANINE NUCLEOTIDE EXCHANGE FACTOR"/>
    <property type="match status" value="1"/>
</dbReference>
<evidence type="ECO:0000313" key="4">
    <source>
        <dbReference type="EMBL" id="KAH7956331.1"/>
    </source>
</evidence>
<dbReference type="PROSITE" id="PS50009">
    <property type="entry name" value="RASGEF_CAT"/>
    <property type="match status" value="1"/>
</dbReference>
<keyword evidence="5" id="KW-1185">Reference proteome</keyword>
<dbReference type="EMBL" id="JABSTV010001250">
    <property type="protein sequence ID" value="KAH7956331.1"/>
    <property type="molecule type" value="Genomic_DNA"/>
</dbReference>
<keyword evidence="1 2" id="KW-0344">Guanine-nucleotide releasing factor</keyword>
<evidence type="ECO:0000259" key="3">
    <source>
        <dbReference type="PROSITE" id="PS50009"/>
    </source>
</evidence>
<dbReference type="InterPro" id="IPR001895">
    <property type="entry name" value="RASGEF_cat_dom"/>
</dbReference>
<dbReference type="InterPro" id="IPR036964">
    <property type="entry name" value="RASGEF_cat_dom_sf"/>
</dbReference>
<evidence type="ECO:0000313" key="5">
    <source>
        <dbReference type="Proteomes" id="UP000821837"/>
    </source>
</evidence>
<organism evidence="4 5">
    <name type="scientific">Rhipicephalus sanguineus</name>
    <name type="common">Brown dog tick</name>
    <name type="synonym">Ixodes sanguineus</name>
    <dbReference type="NCBI Taxonomy" id="34632"/>
    <lineage>
        <taxon>Eukaryota</taxon>
        <taxon>Metazoa</taxon>
        <taxon>Ecdysozoa</taxon>
        <taxon>Arthropoda</taxon>
        <taxon>Chelicerata</taxon>
        <taxon>Arachnida</taxon>
        <taxon>Acari</taxon>
        <taxon>Parasitiformes</taxon>
        <taxon>Ixodida</taxon>
        <taxon>Ixodoidea</taxon>
        <taxon>Ixodidae</taxon>
        <taxon>Rhipicephalinae</taxon>
        <taxon>Rhipicephalus</taxon>
        <taxon>Rhipicephalus</taxon>
    </lineage>
</organism>
<dbReference type="SUPFAM" id="SSF48366">
    <property type="entry name" value="Ras GEF"/>
    <property type="match status" value="1"/>
</dbReference>
<gene>
    <name evidence="4" type="ORF">HPB52_008183</name>
</gene>
<dbReference type="Gene3D" id="1.10.840.10">
    <property type="entry name" value="Ras guanine-nucleotide exchange factors catalytic domain"/>
    <property type="match status" value="2"/>
</dbReference>
<feature type="domain" description="Ras-GEF" evidence="3">
    <location>
        <begin position="26"/>
        <end position="165"/>
    </location>
</feature>
<evidence type="ECO:0000256" key="1">
    <source>
        <dbReference type="ARBA" id="ARBA00022658"/>
    </source>
</evidence>
<evidence type="ECO:0000256" key="2">
    <source>
        <dbReference type="PROSITE-ProRule" id="PRU00168"/>
    </source>
</evidence>
<dbReference type="Pfam" id="PF00617">
    <property type="entry name" value="RasGEF"/>
    <property type="match status" value="1"/>
</dbReference>
<reference evidence="4" key="2">
    <citation type="submission" date="2021-09" db="EMBL/GenBank/DDBJ databases">
        <authorList>
            <person name="Jia N."/>
            <person name="Wang J."/>
            <person name="Shi W."/>
            <person name="Du L."/>
            <person name="Sun Y."/>
            <person name="Zhan W."/>
            <person name="Jiang J."/>
            <person name="Wang Q."/>
            <person name="Zhang B."/>
            <person name="Ji P."/>
            <person name="Sakyi L.B."/>
            <person name="Cui X."/>
            <person name="Yuan T."/>
            <person name="Jiang B."/>
            <person name="Yang W."/>
            <person name="Lam T.T.-Y."/>
            <person name="Chang Q."/>
            <person name="Ding S."/>
            <person name="Wang X."/>
            <person name="Zhu J."/>
            <person name="Ruan X."/>
            <person name="Zhao L."/>
            <person name="Wei J."/>
            <person name="Que T."/>
            <person name="Du C."/>
            <person name="Cheng J."/>
            <person name="Dai P."/>
            <person name="Han X."/>
            <person name="Huang E."/>
            <person name="Gao Y."/>
            <person name="Liu J."/>
            <person name="Shao H."/>
            <person name="Ye R."/>
            <person name="Li L."/>
            <person name="Wei W."/>
            <person name="Wang X."/>
            <person name="Wang C."/>
            <person name="Huo Q."/>
            <person name="Li W."/>
            <person name="Guo W."/>
            <person name="Chen H."/>
            <person name="Chen S."/>
            <person name="Zhou L."/>
            <person name="Zhou L."/>
            <person name="Ni X."/>
            <person name="Tian J."/>
            <person name="Zhou Y."/>
            <person name="Sheng Y."/>
            <person name="Liu T."/>
            <person name="Pan Y."/>
            <person name="Xia L."/>
            <person name="Li J."/>
            <person name="Zhao F."/>
            <person name="Cao W."/>
        </authorList>
    </citation>
    <scope>NUCLEOTIDE SEQUENCE</scope>
    <source>
        <strain evidence="4">Rsan-2018</strain>
        <tissue evidence="4">Larvae</tissue>
    </source>
</reference>
<dbReference type="GO" id="GO:0005085">
    <property type="term" value="F:guanyl-nucleotide exchange factor activity"/>
    <property type="evidence" value="ECO:0007669"/>
    <property type="project" value="UniProtKB-KW"/>
</dbReference>
<reference evidence="4" key="1">
    <citation type="journal article" date="2020" name="Cell">
        <title>Large-Scale Comparative Analyses of Tick Genomes Elucidate Their Genetic Diversity and Vector Capacities.</title>
        <authorList>
            <consortium name="Tick Genome and Microbiome Consortium (TIGMIC)"/>
            <person name="Jia N."/>
            <person name="Wang J."/>
            <person name="Shi W."/>
            <person name="Du L."/>
            <person name="Sun Y."/>
            <person name="Zhan W."/>
            <person name="Jiang J.F."/>
            <person name="Wang Q."/>
            <person name="Zhang B."/>
            <person name="Ji P."/>
            <person name="Bell-Sakyi L."/>
            <person name="Cui X.M."/>
            <person name="Yuan T.T."/>
            <person name="Jiang B.G."/>
            <person name="Yang W.F."/>
            <person name="Lam T.T."/>
            <person name="Chang Q.C."/>
            <person name="Ding S.J."/>
            <person name="Wang X.J."/>
            <person name="Zhu J.G."/>
            <person name="Ruan X.D."/>
            <person name="Zhao L."/>
            <person name="Wei J.T."/>
            <person name="Ye R.Z."/>
            <person name="Que T.C."/>
            <person name="Du C.H."/>
            <person name="Zhou Y.H."/>
            <person name="Cheng J.X."/>
            <person name="Dai P.F."/>
            <person name="Guo W.B."/>
            <person name="Han X.H."/>
            <person name="Huang E.J."/>
            <person name="Li L.F."/>
            <person name="Wei W."/>
            <person name="Gao Y.C."/>
            <person name="Liu J.Z."/>
            <person name="Shao H.Z."/>
            <person name="Wang X."/>
            <person name="Wang C.C."/>
            <person name="Yang T.C."/>
            <person name="Huo Q.B."/>
            <person name="Li W."/>
            <person name="Chen H.Y."/>
            <person name="Chen S.E."/>
            <person name="Zhou L.G."/>
            <person name="Ni X.B."/>
            <person name="Tian J.H."/>
            <person name="Sheng Y."/>
            <person name="Liu T."/>
            <person name="Pan Y.S."/>
            <person name="Xia L.Y."/>
            <person name="Li J."/>
            <person name="Zhao F."/>
            <person name="Cao W.C."/>
        </authorList>
    </citation>
    <scope>NUCLEOTIDE SEQUENCE</scope>
    <source>
        <strain evidence="4">Rsan-2018</strain>
    </source>
</reference>
<dbReference type="GO" id="GO:0005886">
    <property type="term" value="C:plasma membrane"/>
    <property type="evidence" value="ECO:0007669"/>
    <property type="project" value="TreeGrafter"/>
</dbReference>
<dbReference type="Proteomes" id="UP000821837">
    <property type="component" value="Unassembled WGS sequence"/>
</dbReference>
<protein>
    <recommendedName>
        <fullName evidence="3">Ras-GEF domain-containing protein</fullName>
    </recommendedName>
</protein>
<dbReference type="GO" id="GO:0007265">
    <property type="term" value="P:Ras protein signal transduction"/>
    <property type="evidence" value="ECO:0007669"/>
    <property type="project" value="TreeGrafter"/>
</dbReference>
<dbReference type="VEuPathDB" id="VectorBase:RSAN_053196"/>
<dbReference type="PANTHER" id="PTHR23113:SF363">
    <property type="entry name" value="PROTEIN SON OF SEVENLESS"/>
    <property type="match status" value="1"/>
</dbReference>